<comment type="subcellular location">
    <subcellularLocation>
        <location evidence="1">Membrane</location>
    </subcellularLocation>
</comment>
<dbReference type="PANTHER" id="PTHR12815:SF42">
    <property type="entry name" value="BACTERIAL SURFACE ANTIGEN (D15) DOMAIN-CONTAINING PROTEIN"/>
    <property type="match status" value="1"/>
</dbReference>
<dbReference type="Gene3D" id="3.10.20.310">
    <property type="entry name" value="membrane protein fhac"/>
    <property type="match status" value="3"/>
</dbReference>
<dbReference type="Pfam" id="PF07244">
    <property type="entry name" value="POTRA"/>
    <property type="match status" value="2"/>
</dbReference>
<dbReference type="InterPro" id="IPR039910">
    <property type="entry name" value="D15-like"/>
</dbReference>
<comment type="caution">
    <text evidence="6">The sequence shown here is derived from an EMBL/GenBank/DDBJ whole genome shotgun (WGS) entry which is preliminary data.</text>
</comment>
<dbReference type="Gene3D" id="2.40.160.50">
    <property type="entry name" value="membrane protein fhac: a member of the omp85/tpsb transporter family"/>
    <property type="match status" value="1"/>
</dbReference>
<dbReference type="Pfam" id="PF01103">
    <property type="entry name" value="Omp85"/>
    <property type="match status" value="1"/>
</dbReference>
<sequence length="769" mass="84884">MDVAAPLLRQFLLVTSLLLLATGCSTPAGATRPDQPKVVDLKIEGADEVSASDIKEKIVTSETPWWEPLNPFVGPSYFDENAWQADLRRIKRYYQSQGYYQVQLESEQLEDTVVRKGGDGVALRVKVRTEGQPTRVGVFEVKGMEELPQEQRSRVLAELPLEPAQEGKEPRIFREGAWEETKALMQQRLRELGYAEAEVSGEVQVDLATNEAKVLLEVKPGLRYRFGNIFVATDANPQVKPRRIIEQAQGAIRKGEWFSETALSEAQARIFRMGVFGAVKVNRGAPDREARTVPVVVDVREAPFRSIRLGGGIGLDSARQEVRAVGEWTDRNFFGGLRRLTVGGRVGYAFIPTLGAAFDQVDTDGDGEADAPNLSTPHGLVFELSTEFEQPRFLARDLRLQTTLTAERGLEQAYNYIGGRLRGGVIWQPIPQFSLFPSYNLEIYRLQGQRGPQDQTTVPPLVLGCPAGTSLEDTCNISVSYFEQVAEWDRRDDPIAPRKGFYTALSLQEGGGPLQGDYTFLRVLPDVRGYYTFGPKERFTLAARLRMGTLLSPVITNEAGERIRQESAIVNRFFAGGGASMRGFNSRRLAPMNKVSDDELLSPTDRVVPIGGNSLVETSVELRLKVVGNLSLALFHDSGLVGADPLNFGPRQTNVRKESSRIFGDYHYQAVGLGLRYLTIVGPLRLDIARRLNIGRPLPIFDPATGGATTLGGWGDCFGLGITQKTIQVPVNPRNPNGPTEPRVVNVTKEYAGAPEGYCTFFLSIGEAF</sequence>
<evidence type="ECO:0000259" key="4">
    <source>
        <dbReference type="Pfam" id="PF01103"/>
    </source>
</evidence>
<gene>
    <name evidence="6" type="ORF">OV287_46600</name>
</gene>
<reference evidence="6 7" key="1">
    <citation type="submission" date="2022-11" db="EMBL/GenBank/DDBJ databases">
        <title>Minimal conservation of predation-associated metabolite biosynthetic gene clusters underscores biosynthetic potential of Myxococcota including descriptions for ten novel species: Archangium lansinium sp. nov., Myxococcus landrumus sp. nov., Nannocystis bai.</title>
        <authorList>
            <person name="Ahearne A."/>
            <person name="Stevens C."/>
            <person name="Phillips K."/>
        </authorList>
    </citation>
    <scope>NUCLEOTIDE SEQUENCE [LARGE SCALE GENOMIC DNA]</scope>
    <source>
        <strain evidence="6 7">MIWBW</strain>
    </source>
</reference>
<keyword evidence="7" id="KW-1185">Reference proteome</keyword>
<feature type="domain" description="POTRA" evidence="5">
    <location>
        <begin position="36"/>
        <end position="128"/>
    </location>
</feature>
<feature type="domain" description="Bacterial surface antigen (D15)" evidence="4">
    <location>
        <begin position="384"/>
        <end position="692"/>
    </location>
</feature>
<keyword evidence="2" id="KW-0472">Membrane</keyword>
<evidence type="ECO:0000313" key="7">
    <source>
        <dbReference type="Proteomes" id="UP001207654"/>
    </source>
</evidence>
<proteinExistence type="predicted"/>
<feature type="chain" id="PRO_5046194176" evidence="3">
    <location>
        <begin position="31"/>
        <end position="769"/>
    </location>
</feature>
<organism evidence="6 7">
    <name type="scientific">Archangium lansingense</name>
    <dbReference type="NCBI Taxonomy" id="2995310"/>
    <lineage>
        <taxon>Bacteria</taxon>
        <taxon>Pseudomonadati</taxon>
        <taxon>Myxococcota</taxon>
        <taxon>Myxococcia</taxon>
        <taxon>Myxococcales</taxon>
        <taxon>Cystobacterineae</taxon>
        <taxon>Archangiaceae</taxon>
        <taxon>Archangium</taxon>
    </lineage>
</organism>
<evidence type="ECO:0000313" key="6">
    <source>
        <dbReference type="EMBL" id="MCY1081945.1"/>
    </source>
</evidence>
<accession>A0ABT4AJS1</accession>
<protein>
    <submittedName>
        <fullName evidence="6">BamA/TamA family outer membrane protein</fullName>
    </submittedName>
</protein>
<name>A0ABT4AJS1_9BACT</name>
<dbReference type="EMBL" id="JAPNKA010000001">
    <property type="protein sequence ID" value="MCY1081945.1"/>
    <property type="molecule type" value="Genomic_DNA"/>
</dbReference>
<dbReference type="InterPro" id="IPR010827">
    <property type="entry name" value="BamA/TamA_POTRA"/>
</dbReference>
<dbReference type="RefSeq" id="WP_267540525.1">
    <property type="nucleotide sequence ID" value="NZ_JAPNKA010000001.1"/>
</dbReference>
<dbReference type="PANTHER" id="PTHR12815">
    <property type="entry name" value="SORTING AND ASSEMBLY MACHINERY SAMM50 PROTEIN FAMILY MEMBER"/>
    <property type="match status" value="1"/>
</dbReference>
<dbReference type="Proteomes" id="UP001207654">
    <property type="component" value="Unassembled WGS sequence"/>
</dbReference>
<keyword evidence="3" id="KW-0732">Signal</keyword>
<evidence type="ECO:0000259" key="5">
    <source>
        <dbReference type="Pfam" id="PF07244"/>
    </source>
</evidence>
<feature type="signal peptide" evidence="3">
    <location>
        <begin position="1"/>
        <end position="30"/>
    </location>
</feature>
<dbReference type="InterPro" id="IPR000184">
    <property type="entry name" value="Bac_surfAg_D15"/>
</dbReference>
<evidence type="ECO:0000256" key="3">
    <source>
        <dbReference type="SAM" id="SignalP"/>
    </source>
</evidence>
<evidence type="ECO:0000256" key="1">
    <source>
        <dbReference type="ARBA" id="ARBA00004370"/>
    </source>
</evidence>
<feature type="domain" description="POTRA" evidence="5">
    <location>
        <begin position="141"/>
        <end position="221"/>
    </location>
</feature>
<evidence type="ECO:0000256" key="2">
    <source>
        <dbReference type="ARBA" id="ARBA00023136"/>
    </source>
</evidence>